<evidence type="ECO:0000256" key="1">
    <source>
        <dbReference type="ARBA" id="ARBA00004123"/>
    </source>
</evidence>
<dbReference type="Pfam" id="PF02840">
    <property type="entry name" value="Prp18"/>
    <property type="match status" value="1"/>
</dbReference>
<feature type="compositionally biased region" description="Low complexity" evidence="8">
    <location>
        <begin position="29"/>
        <end position="41"/>
    </location>
</feature>
<dbReference type="GeneID" id="11497899"/>
<dbReference type="eggNOG" id="KOG2808">
    <property type="taxonomic scope" value="Eukaryota"/>
</dbReference>
<dbReference type="SUPFAM" id="SSF47938">
    <property type="entry name" value="Functional domain of the splicing factor Prp18"/>
    <property type="match status" value="1"/>
</dbReference>
<keyword evidence="7" id="KW-0539">Nucleus</keyword>
<dbReference type="GO" id="GO:0071021">
    <property type="term" value="C:U2-type post-spliceosomal complex"/>
    <property type="evidence" value="ECO:0007669"/>
    <property type="project" value="EnsemblFungi"/>
</dbReference>
<keyword evidence="5" id="KW-0747">Spliceosome</keyword>
<dbReference type="OMA" id="PIGVTQI"/>
<feature type="compositionally biased region" description="Basic and acidic residues" evidence="8">
    <location>
        <begin position="18"/>
        <end position="28"/>
    </location>
</feature>
<evidence type="ECO:0000256" key="4">
    <source>
        <dbReference type="ARBA" id="ARBA00022664"/>
    </source>
</evidence>
<dbReference type="Gene3D" id="1.20.940.10">
    <property type="entry name" value="Functional domain of the splicing factor Prp18"/>
    <property type="match status" value="1"/>
</dbReference>
<proteinExistence type="inferred from homology"/>
<evidence type="ECO:0000313" key="11">
    <source>
        <dbReference type="Proteomes" id="UP000000689"/>
    </source>
</evidence>
<dbReference type="AlphaFoldDB" id="G0WI43"/>
<comment type="subcellular location">
    <subcellularLocation>
        <location evidence="1">Nucleus</location>
    </subcellularLocation>
</comment>
<keyword evidence="4" id="KW-0507">mRNA processing</keyword>
<dbReference type="InterPro" id="IPR039979">
    <property type="entry name" value="PRPF18"/>
</dbReference>
<comment type="similarity">
    <text evidence="2">Belongs to the PRP18 family.</text>
</comment>
<feature type="region of interest" description="Disordered" evidence="8">
    <location>
        <begin position="18"/>
        <end position="42"/>
    </location>
</feature>
<dbReference type="GO" id="GO:0000350">
    <property type="term" value="P:generation of catalytic spliceosome for second transesterification step"/>
    <property type="evidence" value="ECO:0007669"/>
    <property type="project" value="EnsemblFungi"/>
</dbReference>
<keyword evidence="6" id="KW-0508">mRNA splicing</keyword>
<keyword evidence="11" id="KW-1185">Reference proteome</keyword>
<dbReference type="InterPro" id="IPR004098">
    <property type="entry name" value="Prp18"/>
</dbReference>
<evidence type="ECO:0000256" key="2">
    <source>
        <dbReference type="ARBA" id="ARBA00008137"/>
    </source>
</evidence>
<evidence type="ECO:0000256" key="7">
    <source>
        <dbReference type="ARBA" id="ARBA00023242"/>
    </source>
</evidence>
<evidence type="ECO:0000256" key="3">
    <source>
        <dbReference type="ARBA" id="ARBA00018242"/>
    </source>
</evidence>
<sequence>MNFDIGSFLEKEISKKRDELKEVEKKPIENLNESNSSEQESVTLDPVINVSNGPVHIKNSKLENALPMANPVSERLETRPKRIEAIMNKENHMDMTIDPERIGETNQDILTHVSMQCNLYLHTLLKEWGANSEKYHPELLNETKRNLFPLFVKLRKCSLESDLLISLATIVYHLQQATVDTNEINSAIESYMKLSLGNVAWPIGVTQIGIHERSAHSKIRGQVQRANVMIDEVTRLWITSIKRLISFHDWFLKHQSPILKKK</sequence>
<dbReference type="Proteomes" id="UP000000689">
    <property type="component" value="Chromosome 11"/>
</dbReference>
<accession>G0WI43</accession>
<dbReference type="KEGG" id="ndi:NDAI_0K02630"/>
<dbReference type="GO" id="GO:0005682">
    <property type="term" value="C:U5 snRNP"/>
    <property type="evidence" value="ECO:0007669"/>
    <property type="project" value="EnsemblFungi"/>
</dbReference>
<reference evidence="10 11" key="1">
    <citation type="journal article" date="2011" name="Proc. Natl. Acad. Sci. U.S.A.">
        <title>Evolutionary erosion of yeast sex chromosomes by mating-type switching accidents.</title>
        <authorList>
            <person name="Gordon J.L."/>
            <person name="Armisen D."/>
            <person name="Proux-Wera E."/>
            <person name="Oheigeartaigh S.S."/>
            <person name="Byrne K.P."/>
            <person name="Wolfe K.H."/>
        </authorList>
    </citation>
    <scope>NUCLEOTIDE SEQUENCE [LARGE SCALE GENOMIC DNA]</scope>
    <source>
        <strain evidence="11">ATCC 10597 / BCRC 20456 / CBS 421 / NBRC 0211 / NRRL Y-12639</strain>
    </source>
</reference>
<dbReference type="GO" id="GO:0071028">
    <property type="term" value="P:nuclear mRNA surveillance"/>
    <property type="evidence" value="ECO:0007669"/>
    <property type="project" value="EnsemblFungi"/>
</dbReference>
<dbReference type="STRING" id="1071378.G0WI43"/>
<evidence type="ECO:0000313" key="10">
    <source>
        <dbReference type="EMBL" id="CCD27454.1"/>
    </source>
</evidence>
<dbReference type="RefSeq" id="XP_003672697.1">
    <property type="nucleotide sequence ID" value="XM_003672649.1"/>
</dbReference>
<dbReference type="PANTHER" id="PTHR13007:SF19">
    <property type="entry name" value="PRE-MRNA-SPLICING FACTOR 18"/>
    <property type="match status" value="1"/>
</dbReference>
<protein>
    <recommendedName>
        <fullName evidence="3">Pre-mRNA-splicing factor 18</fullName>
    </recommendedName>
</protein>
<evidence type="ECO:0000256" key="8">
    <source>
        <dbReference type="SAM" id="MobiDB-lite"/>
    </source>
</evidence>
<feature type="domain" description="Prp18" evidence="9">
    <location>
        <begin position="132"/>
        <end position="249"/>
    </location>
</feature>
<name>G0WI43_NAUDC</name>
<organism evidence="10 11">
    <name type="scientific">Naumovozyma dairenensis (strain ATCC 10597 / BCRC 20456 / CBS 421 / NBRC 0211 / NRRL Y-12639)</name>
    <name type="common">Saccharomyces dairenensis</name>
    <dbReference type="NCBI Taxonomy" id="1071378"/>
    <lineage>
        <taxon>Eukaryota</taxon>
        <taxon>Fungi</taxon>
        <taxon>Dikarya</taxon>
        <taxon>Ascomycota</taxon>
        <taxon>Saccharomycotina</taxon>
        <taxon>Saccharomycetes</taxon>
        <taxon>Saccharomycetales</taxon>
        <taxon>Saccharomycetaceae</taxon>
        <taxon>Naumovozyma</taxon>
    </lineage>
</organism>
<evidence type="ECO:0000256" key="6">
    <source>
        <dbReference type="ARBA" id="ARBA00023187"/>
    </source>
</evidence>
<gene>
    <name evidence="10" type="primary">NDAI0K02630</name>
    <name evidence="10" type="ordered locus">NDAI_0K02630</name>
</gene>
<dbReference type="HOGENOM" id="CLU_081028_0_0_1"/>
<evidence type="ECO:0000259" key="9">
    <source>
        <dbReference type="Pfam" id="PF02840"/>
    </source>
</evidence>
<dbReference type="GO" id="GO:0000386">
    <property type="term" value="F:second spliceosomal transesterification activity"/>
    <property type="evidence" value="ECO:0007669"/>
    <property type="project" value="EnsemblFungi"/>
</dbReference>
<dbReference type="EMBL" id="HE580277">
    <property type="protein sequence ID" value="CCD27454.1"/>
    <property type="molecule type" value="Genomic_DNA"/>
</dbReference>
<dbReference type="PANTHER" id="PTHR13007">
    <property type="entry name" value="PRE-MRNA SPLICING FACTOR-RELATED"/>
    <property type="match status" value="1"/>
</dbReference>
<evidence type="ECO:0000256" key="5">
    <source>
        <dbReference type="ARBA" id="ARBA00022728"/>
    </source>
</evidence>
<dbReference type="GO" id="GO:0046540">
    <property type="term" value="C:U4/U6 x U5 tri-snRNP complex"/>
    <property type="evidence" value="ECO:0007669"/>
    <property type="project" value="EnsemblFungi"/>
</dbReference>
<dbReference type="OrthoDB" id="10261918at2759"/>